<sequence length="67" mass="7734">MTDDKARKAAIRQHFLARHEARKAAMFAEWQDNIREAIEASPIETRMRIEDGIAFLRAGGERKSRAH</sequence>
<protein>
    <recommendedName>
        <fullName evidence="3">Transcriptional regulator</fullName>
    </recommendedName>
</protein>
<gene>
    <name evidence="1" type="ORF">AMC81_PA00054</name>
</gene>
<accession>A0ABM6CFT4</accession>
<name>A0ABM6CFT4_9HYPH</name>
<keyword evidence="1" id="KW-0614">Plasmid</keyword>
<evidence type="ECO:0000313" key="2">
    <source>
        <dbReference type="Proteomes" id="UP000078551"/>
    </source>
</evidence>
<organism evidence="1 2">
    <name type="scientific">Rhizobium phaseoli</name>
    <dbReference type="NCBI Taxonomy" id="396"/>
    <lineage>
        <taxon>Bacteria</taxon>
        <taxon>Pseudomonadati</taxon>
        <taxon>Pseudomonadota</taxon>
        <taxon>Alphaproteobacteria</taxon>
        <taxon>Hyphomicrobiales</taxon>
        <taxon>Rhizobiaceae</taxon>
        <taxon>Rhizobium/Agrobacterium group</taxon>
        <taxon>Rhizobium</taxon>
    </lineage>
</organism>
<dbReference type="EMBL" id="CP013569">
    <property type="protein sequence ID" value="ANL87077.1"/>
    <property type="molecule type" value="Genomic_DNA"/>
</dbReference>
<evidence type="ECO:0000313" key="1">
    <source>
        <dbReference type="EMBL" id="ANL87077.1"/>
    </source>
</evidence>
<proteinExistence type="predicted"/>
<reference evidence="1 2" key="1">
    <citation type="submission" date="2015-11" db="EMBL/GenBank/DDBJ databases">
        <title>The limits of bacterial species coexistence and the symbiotic plasmid transference in sympatric Rhizobium populations.</title>
        <authorList>
            <person name="Perez-Carrascal O.M."/>
            <person name="VanInsberghe D."/>
            <person name="Juarez S."/>
            <person name="Polz M.F."/>
            <person name="Vinuesa P."/>
            <person name="Gonzalez V."/>
        </authorList>
    </citation>
    <scope>NUCLEOTIDE SEQUENCE [LARGE SCALE GENOMIC DNA]</scope>
    <source>
        <strain evidence="1 2">N771</strain>
        <plasmid evidence="1 2">pRphaN771a</plasmid>
    </source>
</reference>
<geneLocation type="plasmid" evidence="1 2">
    <name>pRphaN771a</name>
</geneLocation>
<evidence type="ECO:0008006" key="3">
    <source>
        <dbReference type="Google" id="ProtNLM"/>
    </source>
</evidence>
<keyword evidence="2" id="KW-1185">Reference proteome</keyword>
<dbReference type="RefSeq" id="WP_064832697.1">
    <property type="nucleotide sequence ID" value="NZ_CP013569.1"/>
</dbReference>
<dbReference type="Proteomes" id="UP000078551">
    <property type="component" value="Plasmid pRphaN771a"/>
</dbReference>